<sequence length="102" mass="11471">MEPKSKRFRQASILESMKCKTKDSAAAPTSGECTNEWKDNVAVAPENRQTPTIDFVDPYDPASFVGRRLSDDEKLSLLTSKFALPEGYKIEATGGRRLFWQI</sequence>
<dbReference type="AlphaFoldDB" id="A0A9Q1CR29"/>
<evidence type="ECO:0000313" key="1">
    <source>
        <dbReference type="EMBL" id="KAJ8049265.1"/>
    </source>
</evidence>
<proteinExistence type="predicted"/>
<comment type="caution">
    <text evidence="1">The sequence shown here is derived from an EMBL/GenBank/DDBJ whole genome shotgun (WGS) entry which is preliminary data.</text>
</comment>
<dbReference type="Proteomes" id="UP001152320">
    <property type="component" value="Chromosome 1"/>
</dbReference>
<reference evidence="1" key="1">
    <citation type="submission" date="2021-10" db="EMBL/GenBank/DDBJ databases">
        <title>Tropical sea cucumber genome reveals ecological adaptation and Cuvierian tubules defense mechanism.</title>
        <authorList>
            <person name="Chen T."/>
        </authorList>
    </citation>
    <scope>NUCLEOTIDE SEQUENCE</scope>
    <source>
        <strain evidence="1">Nanhai2018</strain>
        <tissue evidence="1">Muscle</tissue>
    </source>
</reference>
<dbReference type="EMBL" id="JAIZAY010000001">
    <property type="protein sequence ID" value="KAJ8049265.1"/>
    <property type="molecule type" value="Genomic_DNA"/>
</dbReference>
<gene>
    <name evidence="1" type="ORF">HOLleu_01945</name>
</gene>
<evidence type="ECO:0000313" key="2">
    <source>
        <dbReference type="Proteomes" id="UP001152320"/>
    </source>
</evidence>
<accession>A0A9Q1CR29</accession>
<keyword evidence="2" id="KW-1185">Reference proteome</keyword>
<protein>
    <submittedName>
        <fullName evidence="1">Uncharacterized protein</fullName>
    </submittedName>
</protein>
<organism evidence="1 2">
    <name type="scientific">Holothuria leucospilota</name>
    <name type="common">Black long sea cucumber</name>
    <name type="synonym">Mertensiothuria leucospilota</name>
    <dbReference type="NCBI Taxonomy" id="206669"/>
    <lineage>
        <taxon>Eukaryota</taxon>
        <taxon>Metazoa</taxon>
        <taxon>Echinodermata</taxon>
        <taxon>Eleutherozoa</taxon>
        <taxon>Echinozoa</taxon>
        <taxon>Holothuroidea</taxon>
        <taxon>Aspidochirotacea</taxon>
        <taxon>Aspidochirotida</taxon>
        <taxon>Holothuriidae</taxon>
        <taxon>Holothuria</taxon>
    </lineage>
</organism>
<name>A0A9Q1CR29_HOLLE</name>